<protein>
    <submittedName>
        <fullName evidence="1">Uncharacterized protein</fullName>
    </submittedName>
</protein>
<proteinExistence type="predicted"/>
<sequence length="60" mass="7163">MPVNGVPSDDWRVRQAMGYYAERMDADQARRCHQKLQKKKLKSKETSIRECEDLDFKMPF</sequence>
<accession>A0A4R6LMR7</accession>
<evidence type="ECO:0000313" key="1">
    <source>
        <dbReference type="EMBL" id="TDO86465.1"/>
    </source>
</evidence>
<dbReference type="OrthoDB" id="2112716at2"/>
<dbReference type="Proteomes" id="UP000295064">
    <property type="component" value="Unassembled WGS sequence"/>
</dbReference>
<gene>
    <name evidence="1" type="ORF">DFR79_11437</name>
</gene>
<dbReference type="EMBL" id="SNWX01000014">
    <property type="protein sequence ID" value="TDO86465.1"/>
    <property type="molecule type" value="Genomic_DNA"/>
</dbReference>
<comment type="caution">
    <text evidence="1">The sequence shown here is derived from an EMBL/GenBank/DDBJ whole genome shotgun (WGS) entry which is preliminary data.</text>
</comment>
<evidence type="ECO:0000313" key="2">
    <source>
        <dbReference type="Proteomes" id="UP000295064"/>
    </source>
</evidence>
<dbReference type="AlphaFoldDB" id="A0A4R6LMR7"/>
<name>A0A4R6LMR7_9FIRM</name>
<reference evidence="1 2" key="1">
    <citation type="submission" date="2019-03" db="EMBL/GenBank/DDBJ databases">
        <title>Subsurface microbial communities from deep shales in Ohio and West Virginia, USA.</title>
        <authorList>
            <person name="Wrighton K."/>
        </authorList>
    </citation>
    <scope>NUCLEOTIDE SEQUENCE [LARGE SCALE GENOMIC DNA]</scope>
    <source>
        <strain evidence="1 2">MA284_T2</strain>
    </source>
</reference>
<organism evidence="1 2">
    <name type="scientific">Halanaerobium saccharolyticum</name>
    <dbReference type="NCBI Taxonomy" id="43595"/>
    <lineage>
        <taxon>Bacteria</taxon>
        <taxon>Bacillati</taxon>
        <taxon>Bacillota</taxon>
        <taxon>Clostridia</taxon>
        <taxon>Halanaerobiales</taxon>
        <taxon>Halanaerobiaceae</taxon>
        <taxon>Halanaerobium</taxon>
    </lineage>
</organism>
<dbReference type="RefSeq" id="WP_114489378.1">
    <property type="nucleotide sequence ID" value="NZ_SNWX01000014.1"/>
</dbReference>